<dbReference type="PANTHER" id="PTHR18952:SF265">
    <property type="entry name" value="CARBONIC ANHYDRASE"/>
    <property type="match status" value="1"/>
</dbReference>
<dbReference type="EC" id="4.2.1.1" evidence="3 8"/>
<dbReference type="InterPro" id="IPR036398">
    <property type="entry name" value="CA_dom_sf"/>
</dbReference>
<evidence type="ECO:0000256" key="4">
    <source>
        <dbReference type="ARBA" id="ARBA00022723"/>
    </source>
</evidence>
<dbReference type="SUPFAM" id="SSF51069">
    <property type="entry name" value="Carbonic anhydrase"/>
    <property type="match status" value="1"/>
</dbReference>
<comment type="function">
    <text evidence="1 8">Reversible hydration of carbon dioxide.</text>
</comment>
<dbReference type="InterPro" id="IPR023561">
    <property type="entry name" value="Carbonic_anhydrase_a-class"/>
</dbReference>
<dbReference type="InterPro" id="IPR001148">
    <property type="entry name" value="CA_dom"/>
</dbReference>
<comment type="catalytic activity">
    <reaction evidence="7 8">
        <text>hydrogencarbonate + H(+) = CO2 + H2O</text>
        <dbReference type="Rhea" id="RHEA:10748"/>
        <dbReference type="ChEBI" id="CHEBI:15377"/>
        <dbReference type="ChEBI" id="CHEBI:15378"/>
        <dbReference type="ChEBI" id="CHEBI:16526"/>
        <dbReference type="ChEBI" id="CHEBI:17544"/>
        <dbReference type="EC" id="4.2.1.1"/>
    </reaction>
</comment>
<feature type="domain" description="Alpha-carbonic anhydrase" evidence="10">
    <location>
        <begin position="75"/>
        <end position="340"/>
    </location>
</feature>
<comment type="similarity">
    <text evidence="2 8">Belongs to the alpha-carbonic anhydrase family.</text>
</comment>
<evidence type="ECO:0000256" key="1">
    <source>
        <dbReference type="ARBA" id="ARBA00002904"/>
    </source>
</evidence>
<dbReference type="CDD" id="cd00326">
    <property type="entry name" value="alpha_CA"/>
    <property type="match status" value="1"/>
</dbReference>
<evidence type="ECO:0000256" key="3">
    <source>
        <dbReference type="ARBA" id="ARBA00012925"/>
    </source>
</evidence>
<dbReference type="PROSITE" id="PS00162">
    <property type="entry name" value="ALPHA_CA_1"/>
    <property type="match status" value="1"/>
</dbReference>
<dbReference type="FunCoup" id="A0A0V1BUK6">
    <property type="interactions" value="152"/>
</dbReference>
<dbReference type="SMART" id="SM01057">
    <property type="entry name" value="Carb_anhydrase"/>
    <property type="match status" value="1"/>
</dbReference>
<comment type="cofactor">
    <cofactor evidence="8">
        <name>Zn(2+)</name>
        <dbReference type="ChEBI" id="CHEBI:29105"/>
    </cofactor>
</comment>
<evidence type="ECO:0000313" key="12">
    <source>
        <dbReference type="Proteomes" id="UP000054776"/>
    </source>
</evidence>
<keyword evidence="9" id="KW-0472">Membrane</keyword>
<dbReference type="Pfam" id="PF00194">
    <property type="entry name" value="Carb_anhydrase"/>
    <property type="match status" value="1"/>
</dbReference>
<dbReference type="EMBL" id="JYDH01000012">
    <property type="protein sequence ID" value="KRY40568.1"/>
    <property type="molecule type" value="Genomic_DNA"/>
</dbReference>
<dbReference type="STRING" id="6334.A0A0V1BUK6"/>
<evidence type="ECO:0000259" key="10">
    <source>
        <dbReference type="PROSITE" id="PS51144"/>
    </source>
</evidence>
<keyword evidence="9" id="KW-1133">Transmembrane helix</keyword>
<dbReference type="InterPro" id="IPR018338">
    <property type="entry name" value="Carbonic_anhydrase_a-class_CS"/>
</dbReference>
<evidence type="ECO:0000256" key="6">
    <source>
        <dbReference type="ARBA" id="ARBA00023239"/>
    </source>
</evidence>
<accession>A0A0V1BUK6</accession>
<keyword evidence="9" id="KW-0812">Transmembrane</keyword>
<dbReference type="InParanoid" id="A0A0V1BUK6"/>
<keyword evidence="12" id="KW-1185">Reference proteome</keyword>
<dbReference type="PROSITE" id="PS51144">
    <property type="entry name" value="ALPHA_CA_2"/>
    <property type="match status" value="1"/>
</dbReference>
<proteinExistence type="inferred from homology"/>
<gene>
    <name evidence="11" type="primary">cah-5</name>
    <name evidence="11" type="ORF">T01_14672</name>
</gene>
<evidence type="ECO:0000256" key="7">
    <source>
        <dbReference type="ARBA" id="ARBA00048348"/>
    </source>
</evidence>
<dbReference type="GO" id="GO:0004089">
    <property type="term" value="F:carbonate dehydratase activity"/>
    <property type="evidence" value="ECO:0007669"/>
    <property type="project" value="UniProtKB-UniRule"/>
</dbReference>
<evidence type="ECO:0000313" key="11">
    <source>
        <dbReference type="EMBL" id="KRY40568.1"/>
    </source>
</evidence>
<comment type="caution">
    <text evidence="11">The sequence shown here is derived from an EMBL/GenBank/DDBJ whole genome shotgun (WGS) entry which is preliminary data.</text>
</comment>
<keyword evidence="5 8" id="KW-0862">Zinc</keyword>
<dbReference type="AlphaFoldDB" id="A0A0V1BUK6"/>
<reference evidence="11 12" key="1">
    <citation type="submission" date="2015-01" db="EMBL/GenBank/DDBJ databases">
        <title>Evolution of Trichinella species and genotypes.</title>
        <authorList>
            <person name="Korhonen P.K."/>
            <person name="Edoardo P."/>
            <person name="Giuseppe L.R."/>
            <person name="Gasser R.B."/>
        </authorList>
    </citation>
    <scope>NUCLEOTIDE SEQUENCE [LARGE SCALE GENOMIC DNA]</scope>
    <source>
        <strain evidence="11">ISS3</strain>
    </source>
</reference>
<dbReference type="Gene3D" id="3.10.200.10">
    <property type="entry name" value="Alpha carbonic anhydrase"/>
    <property type="match status" value="1"/>
</dbReference>
<keyword evidence="6 8" id="KW-0456">Lyase</keyword>
<keyword evidence="4 8" id="KW-0479">Metal-binding</keyword>
<sequence>MISNTMRRNAHHRRLFVNCIVQLRCNFEPAEFFSSPQTTLPSIFILALLIALGYLMDLKLIIFYSLIFQFYVQSLEWDYDGIHTGPANWSRIASPLCAGKQQSPIQIWPNDMKIALVPRDLTPFDFHNLDNLITDAVIENNGHSVSIPAKFNITVKGGPLEYEYQLRQFHFHWAAVNDLGSEHTIGSSHYPLEAHFVHTCEVPINGSSSFASRIAVLAVFFELVSDPSVPQTTPLSSLASYIKQCTFKNDRHILKEDFEIQNFYPADPNSYMFYKGSLTTPPCTEDVSWVLFTHPMPVTIDELNSFRELHANRRREGEKWLQRNFRPTQPLYGRQVLFVQQDLHSYKKSNDATTCDKLLNFNQDSFQKILSSHF</sequence>
<protein>
    <recommendedName>
        <fullName evidence="3 8">Carbonic anhydrase</fullName>
        <ecNumber evidence="3 8">4.2.1.1</ecNumber>
    </recommendedName>
</protein>
<dbReference type="GO" id="GO:0008270">
    <property type="term" value="F:zinc ion binding"/>
    <property type="evidence" value="ECO:0007669"/>
    <property type="project" value="UniProtKB-UniRule"/>
</dbReference>
<feature type="transmembrane region" description="Helical" evidence="9">
    <location>
        <begin position="43"/>
        <end position="67"/>
    </location>
</feature>
<dbReference type="OrthoDB" id="429145at2759"/>
<organism evidence="11 12">
    <name type="scientific">Trichinella spiralis</name>
    <name type="common">Trichina worm</name>
    <dbReference type="NCBI Taxonomy" id="6334"/>
    <lineage>
        <taxon>Eukaryota</taxon>
        <taxon>Metazoa</taxon>
        <taxon>Ecdysozoa</taxon>
        <taxon>Nematoda</taxon>
        <taxon>Enoplea</taxon>
        <taxon>Dorylaimia</taxon>
        <taxon>Trichinellida</taxon>
        <taxon>Trichinellidae</taxon>
        <taxon>Trichinella</taxon>
    </lineage>
</organism>
<evidence type="ECO:0000256" key="2">
    <source>
        <dbReference type="ARBA" id="ARBA00010718"/>
    </source>
</evidence>
<evidence type="ECO:0000256" key="8">
    <source>
        <dbReference type="RuleBase" id="RU367011"/>
    </source>
</evidence>
<evidence type="ECO:0000256" key="9">
    <source>
        <dbReference type="SAM" id="Phobius"/>
    </source>
</evidence>
<name>A0A0V1BUK6_TRISP</name>
<dbReference type="Proteomes" id="UP000054776">
    <property type="component" value="Unassembled WGS sequence"/>
</dbReference>
<evidence type="ECO:0000256" key="5">
    <source>
        <dbReference type="ARBA" id="ARBA00022833"/>
    </source>
</evidence>
<dbReference type="PANTHER" id="PTHR18952">
    <property type="entry name" value="CARBONIC ANHYDRASE"/>
    <property type="match status" value="1"/>
</dbReference>